<keyword evidence="4" id="KW-0158">Chromosome</keyword>
<evidence type="ECO:0000256" key="12">
    <source>
        <dbReference type="SAM" id="Coils"/>
    </source>
</evidence>
<dbReference type="KEGG" id="mrr:Moror_12394"/>
<evidence type="ECO:0000313" key="16">
    <source>
        <dbReference type="Proteomes" id="UP000017559"/>
    </source>
</evidence>
<dbReference type="GO" id="GO:0000724">
    <property type="term" value="P:double-strand break repair via homologous recombination"/>
    <property type="evidence" value="ECO:0007669"/>
    <property type="project" value="TreeGrafter"/>
</dbReference>
<dbReference type="Pfam" id="PF02463">
    <property type="entry name" value="SMC_N"/>
    <property type="match status" value="1"/>
</dbReference>
<evidence type="ECO:0000256" key="8">
    <source>
        <dbReference type="ARBA" id="ARBA00023054"/>
    </source>
</evidence>
<dbReference type="GO" id="GO:0035861">
    <property type="term" value="C:site of double-strand break"/>
    <property type="evidence" value="ECO:0007669"/>
    <property type="project" value="TreeGrafter"/>
</dbReference>
<dbReference type="HOGENOM" id="CLU_009063_0_0_1"/>
<evidence type="ECO:0000256" key="13">
    <source>
        <dbReference type="SAM" id="MobiDB-lite"/>
    </source>
</evidence>
<feature type="compositionally biased region" description="Acidic residues" evidence="13">
    <location>
        <begin position="54"/>
        <end position="67"/>
    </location>
</feature>
<dbReference type="OrthoDB" id="10072614at2759"/>
<comment type="subcellular location">
    <subcellularLocation>
        <location evidence="2">Chromosome</location>
    </subcellularLocation>
    <subcellularLocation>
        <location evidence="1">Nucleus</location>
    </subcellularLocation>
</comment>
<evidence type="ECO:0000256" key="7">
    <source>
        <dbReference type="ARBA" id="ARBA00022840"/>
    </source>
</evidence>
<evidence type="ECO:0000256" key="10">
    <source>
        <dbReference type="ARBA" id="ARBA00023204"/>
    </source>
</evidence>
<accession>V2XPY3</accession>
<feature type="region of interest" description="Disordered" evidence="13">
    <location>
        <begin position="1"/>
        <end position="67"/>
    </location>
</feature>
<comment type="similarity">
    <text evidence="3">Belongs to the SMC family. SMC6 subfamily.</text>
</comment>
<feature type="coiled-coil region" evidence="12">
    <location>
        <begin position="742"/>
        <end position="910"/>
    </location>
</feature>
<dbReference type="PANTHER" id="PTHR19306:SF6">
    <property type="entry name" value="STRUCTURAL MAINTENANCE OF CHROMOSOMES PROTEIN 6"/>
    <property type="match status" value="1"/>
</dbReference>
<protein>
    <submittedName>
        <fullName evidence="15">Structural maintenance of chromosomes protein 6</fullName>
    </submittedName>
</protein>
<dbReference type="GO" id="GO:0003684">
    <property type="term" value="F:damaged DNA binding"/>
    <property type="evidence" value="ECO:0007669"/>
    <property type="project" value="TreeGrafter"/>
</dbReference>
<dbReference type="InterPro" id="IPR027417">
    <property type="entry name" value="P-loop_NTPase"/>
</dbReference>
<keyword evidence="5" id="KW-0547">Nucleotide-binding</keyword>
<keyword evidence="9" id="KW-0233">DNA recombination</keyword>
<feature type="domain" description="RecF/RecN/SMC N-terminal" evidence="14">
    <location>
        <begin position="105"/>
        <end position="1112"/>
    </location>
</feature>
<keyword evidence="11" id="KW-0539">Nucleus</keyword>
<keyword evidence="6" id="KW-0227">DNA damage</keyword>
<evidence type="ECO:0000256" key="6">
    <source>
        <dbReference type="ARBA" id="ARBA00022763"/>
    </source>
</evidence>
<dbReference type="GO" id="GO:0030915">
    <property type="term" value="C:Smc5-Smc6 complex"/>
    <property type="evidence" value="ECO:0007669"/>
    <property type="project" value="TreeGrafter"/>
</dbReference>
<keyword evidence="16" id="KW-1185">Reference proteome</keyword>
<evidence type="ECO:0000256" key="4">
    <source>
        <dbReference type="ARBA" id="ARBA00022454"/>
    </source>
</evidence>
<name>V2XPY3_MONRO</name>
<gene>
    <name evidence="15" type="ORF">Moror_12394</name>
</gene>
<evidence type="ECO:0000313" key="15">
    <source>
        <dbReference type="EMBL" id="ESK95782.1"/>
    </source>
</evidence>
<evidence type="ECO:0000256" key="3">
    <source>
        <dbReference type="ARBA" id="ARBA00006793"/>
    </source>
</evidence>
<organism evidence="15 16">
    <name type="scientific">Moniliophthora roreri (strain MCA 2997)</name>
    <name type="common">Cocoa frosty pod rot fungus</name>
    <name type="synonym">Crinipellis roreri</name>
    <dbReference type="NCBI Taxonomy" id="1381753"/>
    <lineage>
        <taxon>Eukaryota</taxon>
        <taxon>Fungi</taxon>
        <taxon>Dikarya</taxon>
        <taxon>Basidiomycota</taxon>
        <taxon>Agaricomycotina</taxon>
        <taxon>Agaricomycetes</taxon>
        <taxon>Agaricomycetidae</taxon>
        <taxon>Agaricales</taxon>
        <taxon>Marasmiineae</taxon>
        <taxon>Marasmiaceae</taxon>
        <taxon>Moniliophthora</taxon>
    </lineage>
</organism>
<keyword evidence="10" id="KW-0234">DNA repair</keyword>
<comment type="caution">
    <text evidence="15">The sequence shown here is derived from an EMBL/GenBank/DDBJ whole genome shotgun (WGS) entry which is preliminary data.</text>
</comment>
<dbReference type="Gene3D" id="3.40.50.300">
    <property type="entry name" value="P-loop containing nucleotide triphosphate hydrolases"/>
    <property type="match status" value="2"/>
</dbReference>
<dbReference type="AlphaFoldDB" id="V2XPY3"/>
<dbReference type="EMBL" id="AWSO01000061">
    <property type="protein sequence ID" value="ESK95782.1"/>
    <property type="molecule type" value="Genomic_DNA"/>
</dbReference>
<dbReference type="GO" id="GO:0005634">
    <property type="term" value="C:nucleus"/>
    <property type="evidence" value="ECO:0007669"/>
    <property type="project" value="UniProtKB-SubCell"/>
</dbReference>
<keyword evidence="8 12" id="KW-0175">Coiled coil</keyword>
<dbReference type="InterPro" id="IPR003395">
    <property type="entry name" value="RecF/RecN/SMC_N"/>
</dbReference>
<evidence type="ECO:0000256" key="5">
    <source>
        <dbReference type="ARBA" id="ARBA00022741"/>
    </source>
</evidence>
<dbReference type="Gene3D" id="1.10.287.1490">
    <property type="match status" value="1"/>
</dbReference>
<evidence type="ECO:0000256" key="11">
    <source>
        <dbReference type="ARBA" id="ARBA00023242"/>
    </source>
</evidence>
<proteinExistence type="inferred from homology"/>
<dbReference type="PANTHER" id="PTHR19306">
    <property type="entry name" value="STRUCTURAL MAINTENANCE OF CHROMOSOMES 5,6 SMC5, SMC6"/>
    <property type="match status" value="1"/>
</dbReference>
<dbReference type="STRING" id="1381753.V2XPY3"/>
<dbReference type="GO" id="GO:0005524">
    <property type="term" value="F:ATP binding"/>
    <property type="evidence" value="ECO:0007669"/>
    <property type="project" value="UniProtKB-KW"/>
</dbReference>
<evidence type="ECO:0000256" key="2">
    <source>
        <dbReference type="ARBA" id="ARBA00004286"/>
    </source>
</evidence>
<dbReference type="Proteomes" id="UP000017559">
    <property type="component" value="Unassembled WGS sequence"/>
</dbReference>
<reference evidence="15 16" key="1">
    <citation type="journal article" date="2014" name="BMC Genomics">
        <title>Genome and secretome analysis of the hemibiotrophic fungal pathogen, Moniliophthora roreri, which causes frosty pod rot disease of cacao: mechanisms of the biotrophic and necrotrophic phases.</title>
        <authorList>
            <person name="Meinhardt L.W."/>
            <person name="Costa G.G.L."/>
            <person name="Thomazella D.P.T."/>
            <person name="Teixeira P.J.P.L."/>
            <person name="Carazzolle M.F."/>
            <person name="Schuster S.C."/>
            <person name="Carlson J.E."/>
            <person name="Guiltinan M.J."/>
            <person name="Mieczkowski P."/>
            <person name="Farmer A."/>
            <person name="Ramaraj T."/>
            <person name="Crozier J."/>
            <person name="Davis R.E."/>
            <person name="Shao J."/>
            <person name="Melnick R.L."/>
            <person name="Pereira G.A.G."/>
            <person name="Bailey B.A."/>
        </authorList>
    </citation>
    <scope>NUCLEOTIDE SEQUENCE [LARGE SCALE GENOMIC DNA]</scope>
    <source>
        <strain evidence="15 16">MCA 2997</strain>
    </source>
</reference>
<dbReference type="SUPFAM" id="SSF52540">
    <property type="entry name" value="P-loop containing nucleoside triphosphate hydrolases"/>
    <property type="match status" value="2"/>
</dbReference>
<evidence type="ECO:0000259" key="14">
    <source>
        <dbReference type="Pfam" id="PF02463"/>
    </source>
</evidence>
<evidence type="ECO:0000256" key="1">
    <source>
        <dbReference type="ARBA" id="ARBA00004123"/>
    </source>
</evidence>
<evidence type="ECO:0000256" key="9">
    <source>
        <dbReference type="ARBA" id="ARBA00023172"/>
    </source>
</evidence>
<dbReference type="GO" id="GO:0003697">
    <property type="term" value="F:single-stranded DNA binding"/>
    <property type="evidence" value="ECO:0007669"/>
    <property type="project" value="TreeGrafter"/>
</dbReference>
<sequence length="1141" mass="130223">MAKRRVATDTDEERDHDASPTSKRARIDDADHGPVATQSRRARKGKGKAREDSDVSGEEDEEIQQQAETVDDDAFEERFGAELTERMEAKRNKPGYGGVAEYGIIESIEMYQFMCHRSLSFNFGPNINFIIGHNGSGKSAVLSAITVALGGKTNSTGRGSGLKAFIREGQQVAEVTISLKNQGEEAYKPSEYGKSILITRRFTSTGNSTWKIRAKDGRVISSKKEELAAICDHMNIQVDNPMNVLTQDAARQFLSASTPSDKYKFFLRGTQLSQLSTEYEQCLENITNTSKVLSHKREAIPDLRAAFKEATLKFEEASKAREQKRRVDDLKKELAWSHVAVKAAELGKKIEDAGKQERRLPKIQGNLDTAKAKLEAANTKVSQYEEELRNFGDQDELKEQHEALRTELQDVRRDIAECRSNIGTINNDIKGLNVQIEGFEREIAEEKKRLASDTQAKRDEYECKLQSAREAVDKLIEDRKKAAEVIRTLEAESEAIKITGEAKAQELRTLQSQIERCQDMINRCQRAQQDRFSAYGNNIPAVLQRIKTMRWQGDRPLGPLGLHVKCRDPQKWAPLLRNQLGRLLTAFAITDARDHLQLKKVLVDHRNDNTMIIIYEKDLFDYSSGEPAPDLLTVLRALEISDPYVERILINQRGIERMFLGATRKEGEVILARTRAGHAWTADGFDIRRFAEGGGATNPLPFGRRGESFDLLLTEGGASERPKYERELAQAQYAYQPLNNEVTTLKHQFAQKKREIEQANNKHRNLDQALRKAKQDQQNLEEEKQNETPLNIATIEACKAECEEEKAGLTQQFASIEQKRQEYEEKMRQLLKRSSDVKEQIDGFAAQKKIIVDKIAASAEERVKAQHDIRHYEAKLAEEQQKLDKENEAMKTLQEEFEEWTKSAEQYCERVETNREPEDIEKQIKSVQTALQEREKRQGYTVEEMTIEVNRTKQKLEDAKRELSQMISLNKLLKSSVTTRMQKWQEFRRHIALRCKIVFSYNLSQRGYFGSIKFNHQDETLTLHVSSPFVQTEDQAVSKARDKEIHALSGGEKSFSTICLLLSLWESIGCPLRCLDEFDVFMDAVNRRISMKMMIDTANQSDKKQYVLITPQDMNNITIGPTVRVHRMTDPERNQGILAMS</sequence>
<feature type="coiled-coil region" evidence="12">
    <location>
        <begin position="942"/>
        <end position="969"/>
    </location>
</feature>
<keyword evidence="7" id="KW-0067">ATP-binding</keyword>
<feature type="coiled-coil region" evidence="12">
    <location>
        <begin position="367"/>
        <end position="530"/>
    </location>
</feature>